<keyword evidence="2" id="KW-1185">Reference proteome</keyword>
<sequence>MMKDEHYPAIGFGLDYANQLIYCEVIMRDNYYDVLFNGELTASIAHNVDWDWLQTSGVILNDETIAEIGLKIERYYQ</sequence>
<accession>A0A965ZDT6</accession>
<dbReference type="Proteomes" id="UP000638732">
    <property type="component" value="Unassembled WGS sequence"/>
</dbReference>
<dbReference type="AlphaFoldDB" id="A0A965ZDT6"/>
<gene>
    <name evidence="1" type="ORF">GSY63_02695</name>
</gene>
<evidence type="ECO:0000313" key="2">
    <source>
        <dbReference type="Proteomes" id="UP000638732"/>
    </source>
</evidence>
<reference evidence="1" key="2">
    <citation type="submission" date="2020-10" db="EMBL/GenBank/DDBJ databases">
        <title>Mucilaginibacter sp. nov., isolated from soil.</title>
        <authorList>
            <person name="Jeon C.O."/>
        </authorList>
    </citation>
    <scope>NUCLEOTIDE SEQUENCE</scope>
    <source>
        <strain evidence="1">R11</strain>
    </source>
</reference>
<protein>
    <submittedName>
        <fullName evidence="1">Uncharacterized protein</fullName>
    </submittedName>
</protein>
<organism evidence="1 2">
    <name type="scientific">Mucilaginibacter agri</name>
    <dbReference type="NCBI Taxonomy" id="2695265"/>
    <lineage>
        <taxon>Bacteria</taxon>
        <taxon>Pseudomonadati</taxon>
        <taxon>Bacteroidota</taxon>
        <taxon>Sphingobacteriia</taxon>
        <taxon>Sphingobacteriales</taxon>
        <taxon>Sphingobacteriaceae</taxon>
        <taxon>Mucilaginibacter</taxon>
    </lineage>
</organism>
<evidence type="ECO:0000313" key="1">
    <source>
        <dbReference type="EMBL" id="NCD68262.1"/>
    </source>
</evidence>
<reference evidence="1" key="1">
    <citation type="submission" date="2020-01" db="EMBL/GenBank/DDBJ databases">
        <authorList>
            <person name="Seo Y.L."/>
        </authorList>
    </citation>
    <scope>NUCLEOTIDE SEQUENCE</scope>
    <source>
        <strain evidence="1">R11</strain>
    </source>
</reference>
<proteinExistence type="predicted"/>
<dbReference type="RefSeq" id="WP_166584290.1">
    <property type="nucleotide sequence ID" value="NZ_WWEO01000037.1"/>
</dbReference>
<name>A0A965ZDT6_9SPHI</name>
<dbReference type="EMBL" id="WWEO01000037">
    <property type="protein sequence ID" value="NCD68262.1"/>
    <property type="molecule type" value="Genomic_DNA"/>
</dbReference>
<comment type="caution">
    <text evidence="1">The sequence shown here is derived from an EMBL/GenBank/DDBJ whole genome shotgun (WGS) entry which is preliminary data.</text>
</comment>